<feature type="region of interest" description="Disordered" evidence="1">
    <location>
        <begin position="220"/>
        <end position="260"/>
    </location>
</feature>
<name>A0A9P5LG92_9HYPO</name>
<accession>A0A9P5LG92</accession>
<organism evidence="3 4">
    <name type="scientific">Cylindrodendrum hubeiense</name>
    <dbReference type="NCBI Taxonomy" id="595255"/>
    <lineage>
        <taxon>Eukaryota</taxon>
        <taxon>Fungi</taxon>
        <taxon>Dikarya</taxon>
        <taxon>Ascomycota</taxon>
        <taxon>Pezizomycotina</taxon>
        <taxon>Sordariomycetes</taxon>
        <taxon>Hypocreomycetidae</taxon>
        <taxon>Hypocreales</taxon>
        <taxon>Nectriaceae</taxon>
        <taxon>Cylindrodendrum</taxon>
    </lineage>
</organism>
<dbReference type="InterPro" id="IPR009327">
    <property type="entry name" value="Cupin_DUF985"/>
</dbReference>
<dbReference type="SUPFAM" id="SSF51182">
    <property type="entry name" value="RmlC-like cupins"/>
    <property type="match status" value="1"/>
</dbReference>
<comment type="caution">
    <text evidence="3">The sequence shown here is derived from an EMBL/GenBank/DDBJ whole genome shotgun (WGS) entry which is preliminary data.</text>
</comment>
<dbReference type="InterPro" id="IPR011051">
    <property type="entry name" value="RmlC_Cupin_sf"/>
</dbReference>
<evidence type="ECO:0000313" key="3">
    <source>
        <dbReference type="EMBL" id="KAF7550981.1"/>
    </source>
</evidence>
<dbReference type="PANTHER" id="PTHR33387">
    <property type="entry name" value="RMLC-LIKE JELLY ROLL FOLD PROTEIN"/>
    <property type="match status" value="1"/>
</dbReference>
<gene>
    <name evidence="3" type="ORF">G7Z17_g5320</name>
</gene>
<dbReference type="InterPro" id="IPR039935">
    <property type="entry name" value="YML079W-like"/>
</dbReference>
<proteinExistence type="predicted"/>
<dbReference type="Pfam" id="PF06172">
    <property type="entry name" value="Cupin_5"/>
    <property type="match status" value="1"/>
</dbReference>
<dbReference type="Proteomes" id="UP000722485">
    <property type="component" value="Unassembled WGS sequence"/>
</dbReference>
<dbReference type="EMBL" id="JAANBB010000087">
    <property type="protein sequence ID" value="KAF7550981.1"/>
    <property type="molecule type" value="Genomic_DNA"/>
</dbReference>
<keyword evidence="4" id="KW-1185">Reference proteome</keyword>
<evidence type="ECO:0000256" key="1">
    <source>
        <dbReference type="SAM" id="MobiDB-lite"/>
    </source>
</evidence>
<feature type="compositionally biased region" description="Acidic residues" evidence="1">
    <location>
        <begin position="222"/>
        <end position="235"/>
    </location>
</feature>
<dbReference type="CDD" id="cd06121">
    <property type="entry name" value="cupin_YML079wp"/>
    <property type="match status" value="1"/>
</dbReference>
<dbReference type="PANTHER" id="PTHR33387:SF3">
    <property type="entry name" value="DUF985 DOMAIN-CONTAINING PROTEIN"/>
    <property type="match status" value="1"/>
</dbReference>
<dbReference type="Gene3D" id="2.60.120.10">
    <property type="entry name" value="Jelly Rolls"/>
    <property type="match status" value="1"/>
</dbReference>
<feature type="compositionally biased region" description="Basic and acidic residues" evidence="1">
    <location>
        <begin position="250"/>
        <end position="260"/>
    </location>
</feature>
<sequence>MGEYTFNEPALGALKPIFAPSSEPESLQTTALIQTLALLPHVEGGYFSQTDEDPKTIPSPYPLTPLSGETASQAVPPRPGFDAAVRRLSTTIFYLLTYRRPLGRFHRNRSRIIHTLHRGRGRYVLLHPDGRVESFIVGNAVERGERLQWVVEGGVWKASYLLDTEGNMASEGAQEPEGLLISETVVPGFEFADHEFLSERCLEELVPEKAMALGWLARKSEEAEEVTDSSEESDAPDVNSGETVEIGEAVEIKISKGKEE</sequence>
<dbReference type="AlphaFoldDB" id="A0A9P5LG92"/>
<feature type="domain" description="DUF985" evidence="2">
    <location>
        <begin position="31"/>
        <end position="197"/>
    </location>
</feature>
<protein>
    <recommendedName>
        <fullName evidence="2">DUF985 domain-containing protein</fullName>
    </recommendedName>
</protein>
<evidence type="ECO:0000313" key="4">
    <source>
        <dbReference type="Proteomes" id="UP000722485"/>
    </source>
</evidence>
<evidence type="ECO:0000259" key="2">
    <source>
        <dbReference type="Pfam" id="PF06172"/>
    </source>
</evidence>
<dbReference type="InterPro" id="IPR014710">
    <property type="entry name" value="RmlC-like_jellyroll"/>
</dbReference>
<dbReference type="OrthoDB" id="6614653at2759"/>
<reference evidence="3" key="1">
    <citation type="submission" date="2020-03" db="EMBL/GenBank/DDBJ databases">
        <title>Draft Genome Sequence of Cylindrodendrum hubeiense.</title>
        <authorList>
            <person name="Buettner E."/>
            <person name="Kellner H."/>
        </authorList>
    </citation>
    <scope>NUCLEOTIDE SEQUENCE</scope>
    <source>
        <strain evidence="3">IHI 201604</strain>
    </source>
</reference>